<reference evidence="3 4" key="1">
    <citation type="submission" date="2015-12" db="EMBL/GenBank/DDBJ databases">
        <title>Draft genome sequence of Moniliophthora roreri, the causal agent of frosty pod rot of cacao.</title>
        <authorList>
            <person name="Aime M.C."/>
            <person name="Diaz-Valderrama J.R."/>
            <person name="Kijpornyongpan T."/>
            <person name="Phillips-Mora W."/>
        </authorList>
    </citation>
    <scope>NUCLEOTIDE SEQUENCE [LARGE SCALE GENOMIC DNA]</scope>
    <source>
        <strain evidence="3 4">MCA 2952</strain>
    </source>
</reference>
<comment type="caution">
    <text evidence="3">The sequence shown here is derived from an EMBL/GenBank/DDBJ whole genome shotgun (WGS) entry which is preliminary data.</text>
</comment>
<dbReference type="EMBL" id="LATX01001675">
    <property type="protein sequence ID" value="KTB39426.1"/>
    <property type="molecule type" value="Genomic_DNA"/>
</dbReference>
<dbReference type="InterPro" id="IPR012341">
    <property type="entry name" value="6hp_glycosidase-like_sf"/>
</dbReference>
<dbReference type="GO" id="GO:0005975">
    <property type="term" value="P:carbohydrate metabolic process"/>
    <property type="evidence" value="ECO:0007669"/>
    <property type="project" value="InterPro"/>
</dbReference>
<sequence length="396" mass="44792">MLNCLVHLLTLFAFVEFRALARSDSYAVWAADSVIARGQSTGLDSNGNPKVIYDDGEFQLGLRRLYDRTKDEKYYQHLLKAANTIVSDSGALPSSYKMSDYQLDPIRTGSTFLYLNEKTKNTKWKKAADTFRLQLDRQPRTGQGQLWHKLVYPNQGWLDGIYMGDVFYAQYTKLFQATNTTAWSDIEKQFKLIYDNTLQASNDTNYIGLLYHGYDYSHTASWASPDRGHCPEIWDRALGWYMMALVDVLEFIPTSNSAYSTILKALQNLVPPLIKAADSTSGVWWLVMTQPGRDGNYFESSGSAMFVYSLLKGVRLGYIKDTDGSVIAAAKKAYNYMTSNWVVEKSDGTMDWMNTVEVGSLSGNGTYEYYISVNKKTNDLKGVAAFLFASLEFEEL</sequence>
<organism evidence="3 4">
    <name type="scientific">Moniliophthora roreri</name>
    <name type="common">Frosty pod rot fungus</name>
    <name type="synonym">Monilia roreri</name>
    <dbReference type="NCBI Taxonomy" id="221103"/>
    <lineage>
        <taxon>Eukaryota</taxon>
        <taxon>Fungi</taxon>
        <taxon>Dikarya</taxon>
        <taxon>Basidiomycota</taxon>
        <taxon>Agaricomycotina</taxon>
        <taxon>Agaricomycetes</taxon>
        <taxon>Agaricomycetidae</taxon>
        <taxon>Agaricales</taxon>
        <taxon>Marasmiineae</taxon>
        <taxon>Marasmiaceae</taxon>
        <taxon>Moniliophthora</taxon>
    </lineage>
</organism>
<dbReference type="Pfam" id="PF07470">
    <property type="entry name" value="Glyco_hydro_88"/>
    <property type="match status" value="1"/>
</dbReference>
<evidence type="ECO:0000256" key="1">
    <source>
        <dbReference type="ARBA" id="ARBA00022801"/>
    </source>
</evidence>
<dbReference type="GO" id="GO:0016787">
    <property type="term" value="F:hydrolase activity"/>
    <property type="evidence" value="ECO:0007669"/>
    <property type="project" value="UniProtKB-KW"/>
</dbReference>
<evidence type="ECO:0000313" key="4">
    <source>
        <dbReference type="Proteomes" id="UP000054988"/>
    </source>
</evidence>
<dbReference type="SUPFAM" id="SSF48208">
    <property type="entry name" value="Six-hairpin glycosidases"/>
    <property type="match status" value="1"/>
</dbReference>
<proteinExistence type="predicted"/>
<feature type="signal peptide" evidence="2">
    <location>
        <begin position="1"/>
        <end position="21"/>
    </location>
</feature>
<dbReference type="Gene3D" id="1.50.10.10">
    <property type="match status" value="1"/>
</dbReference>
<name>A0A0W0FT48_MONRR</name>
<dbReference type="InterPro" id="IPR052043">
    <property type="entry name" value="PolySaccharide_Degr_Enz"/>
</dbReference>
<accession>A0A0W0FT48</accession>
<dbReference type="PANTHER" id="PTHR33886:SF9">
    <property type="entry name" value="UNSATURATED RHAMNOGALACTURONAN HYDROLASE (EUROFUNG)"/>
    <property type="match status" value="1"/>
</dbReference>
<dbReference type="Proteomes" id="UP000054988">
    <property type="component" value="Unassembled WGS sequence"/>
</dbReference>
<protein>
    <recommendedName>
        <fullName evidence="5">Cell wall glycosyl hydrolase</fullName>
    </recommendedName>
</protein>
<evidence type="ECO:0000313" key="3">
    <source>
        <dbReference type="EMBL" id="KTB39426.1"/>
    </source>
</evidence>
<keyword evidence="1" id="KW-0378">Hydrolase</keyword>
<dbReference type="eggNOG" id="ENOG502QV67">
    <property type="taxonomic scope" value="Eukaryota"/>
</dbReference>
<dbReference type="InterPro" id="IPR008928">
    <property type="entry name" value="6-hairpin_glycosidase_sf"/>
</dbReference>
<dbReference type="AlphaFoldDB" id="A0A0W0FT48"/>
<feature type="chain" id="PRO_5006902032" description="Cell wall glycosyl hydrolase" evidence="2">
    <location>
        <begin position="22"/>
        <end position="396"/>
    </location>
</feature>
<evidence type="ECO:0008006" key="5">
    <source>
        <dbReference type="Google" id="ProtNLM"/>
    </source>
</evidence>
<gene>
    <name evidence="3" type="ORF">WG66_7961</name>
</gene>
<evidence type="ECO:0000256" key="2">
    <source>
        <dbReference type="SAM" id="SignalP"/>
    </source>
</evidence>
<dbReference type="PANTHER" id="PTHR33886">
    <property type="entry name" value="UNSATURATED RHAMNOGALACTURONAN HYDROLASE (EUROFUNG)"/>
    <property type="match status" value="1"/>
</dbReference>
<keyword evidence="2" id="KW-0732">Signal</keyword>
<dbReference type="InterPro" id="IPR010905">
    <property type="entry name" value="Glyco_hydro_88"/>
</dbReference>